<organism evidence="3 4">
    <name type="scientific">Clostridium liquoris</name>
    <dbReference type="NCBI Taxonomy" id="1289519"/>
    <lineage>
        <taxon>Bacteria</taxon>
        <taxon>Bacillati</taxon>
        <taxon>Bacillota</taxon>
        <taxon>Clostridia</taxon>
        <taxon>Eubacteriales</taxon>
        <taxon>Clostridiaceae</taxon>
        <taxon>Clostridium</taxon>
    </lineage>
</organism>
<sequence>MPIITCSGNVGIIWILLAVYLLLDKPYRMVGAIVLIALSRLYLYVHYPRDVIAGIVFELLCSRLVIFMLN</sequence>
<keyword evidence="1" id="KW-0812">Transmembrane</keyword>
<evidence type="ECO:0000259" key="2">
    <source>
        <dbReference type="Pfam" id="PF01569"/>
    </source>
</evidence>
<dbReference type="SUPFAM" id="SSF48317">
    <property type="entry name" value="Acid phosphatase/Vanadium-dependent haloperoxidase"/>
    <property type="match status" value="1"/>
</dbReference>
<dbReference type="Gene3D" id="1.20.144.10">
    <property type="entry name" value="Phosphatidic acid phosphatase type 2/haloperoxidase"/>
    <property type="match status" value="1"/>
</dbReference>
<accession>A0A2T0B3Z9</accession>
<feature type="transmembrane region" description="Helical" evidence="1">
    <location>
        <begin position="30"/>
        <end position="45"/>
    </location>
</feature>
<keyword evidence="4" id="KW-1185">Reference proteome</keyword>
<evidence type="ECO:0000313" key="3">
    <source>
        <dbReference type="EMBL" id="PRR78614.1"/>
    </source>
</evidence>
<dbReference type="InterPro" id="IPR000326">
    <property type="entry name" value="PAP2/HPO"/>
</dbReference>
<gene>
    <name evidence="3" type="ORF">CLLI_14830</name>
</gene>
<keyword evidence="1" id="KW-0472">Membrane</keyword>
<dbReference type="OrthoDB" id="9789113at2"/>
<dbReference type="InterPro" id="IPR036938">
    <property type="entry name" value="PAP2/HPO_sf"/>
</dbReference>
<dbReference type="AlphaFoldDB" id="A0A2T0B3Z9"/>
<protein>
    <submittedName>
        <fullName evidence="3">PAP2 superfamily protein</fullName>
    </submittedName>
</protein>
<proteinExistence type="predicted"/>
<reference evidence="3 4" key="1">
    <citation type="submission" date="2018-03" db="EMBL/GenBank/DDBJ databases">
        <title>Genome sequence of Clostridium liquoris DSM 100320.</title>
        <authorList>
            <person name="Poehlein A."/>
            <person name="Daniel R."/>
        </authorList>
    </citation>
    <scope>NUCLEOTIDE SEQUENCE [LARGE SCALE GENOMIC DNA]</scope>
    <source>
        <strain evidence="3 4">DSM 100320</strain>
    </source>
</reference>
<comment type="caution">
    <text evidence="3">The sequence shown here is derived from an EMBL/GenBank/DDBJ whole genome shotgun (WGS) entry which is preliminary data.</text>
</comment>
<dbReference type="Pfam" id="PF01569">
    <property type="entry name" value="PAP2"/>
    <property type="match status" value="1"/>
</dbReference>
<evidence type="ECO:0000313" key="4">
    <source>
        <dbReference type="Proteomes" id="UP000239706"/>
    </source>
</evidence>
<evidence type="ECO:0000256" key="1">
    <source>
        <dbReference type="SAM" id="Phobius"/>
    </source>
</evidence>
<keyword evidence="1" id="KW-1133">Transmembrane helix</keyword>
<feature type="transmembrane region" description="Helical" evidence="1">
    <location>
        <begin position="51"/>
        <end position="69"/>
    </location>
</feature>
<dbReference type="Proteomes" id="UP000239706">
    <property type="component" value="Unassembled WGS sequence"/>
</dbReference>
<dbReference type="EMBL" id="PVXO01000041">
    <property type="protein sequence ID" value="PRR78614.1"/>
    <property type="molecule type" value="Genomic_DNA"/>
</dbReference>
<feature type="transmembrane region" description="Helical" evidence="1">
    <location>
        <begin position="6"/>
        <end position="23"/>
    </location>
</feature>
<dbReference type="RefSeq" id="WP_106063596.1">
    <property type="nucleotide sequence ID" value="NZ_PVXO01000041.1"/>
</dbReference>
<name>A0A2T0B3Z9_9CLOT</name>
<feature type="domain" description="Phosphatidic acid phosphatase type 2/haloperoxidase" evidence="2">
    <location>
        <begin position="13"/>
        <end position="65"/>
    </location>
</feature>